<protein>
    <submittedName>
        <fullName evidence="2">HD domain-containing protein</fullName>
    </submittedName>
</protein>
<dbReference type="InterPro" id="IPR037522">
    <property type="entry name" value="HD_GYP_dom"/>
</dbReference>
<evidence type="ECO:0000313" key="3">
    <source>
        <dbReference type="Proteomes" id="UP000186002"/>
    </source>
</evidence>
<dbReference type="AlphaFoldDB" id="A0A1M7EWD4"/>
<dbReference type="PANTHER" id="PTHR45228:SF5">
    <property type="entry name" value="CYCLIC DI-GMP PHOSPHODIESTERASE VC_1348-RELATED"/>
    <property type="match status" value="1"/>
</dbReference>
<dbReference type="CDD" id="cd00077">
    <property type="entry name" value="HDc"/>
    <property type="match status" value="1"/>
</dbReference>
<dbReference type="Pfam" id="PF13487">
    <property type="entry name" value="HD_5"/>
    <property type="match status" value="2"/>
</dbReference>
<dbReference type="SMART" id="SM00471">
    <property type="entry name" value="HDc"/>
    <property type="match status" value="1"/>
</dbReference>
<keyword evidence="3" id="KW-1185">Reference proteome</keyword>
<evidence type="ECO:0000259" key="1">
    <source>
        <dbReference type="PROSITE" id="PS51832"/>
    </source>
</evidence>
<dbReference type="STRING" id="735517.SAMN05444272_1413"/>
<feature type="domain" description="HD-GYP" evidence="1">
    <location>
        <begin position="300"/>
        <end position="492"/>
    </location>
</feature>
<gene>
    <name evidence="2" type="ORF">SAMN05444272_1413</name>
</gene>
<dbReference type="EMBL" id="FRBW01000002">
    <property type="protein sequence ID" value="SHL96145.1"/>
    <property type="molecule type" value="Genomic_DNA"/>
</dbReference>
<dbReference type="GO" id="GO:0008081">
    <property type="term" value="F:phosphoric diester hydrolase activity"/>
    <property type="evidence" value="ECO:0007669"/>
    <property type="project" value="UniProtKB-ARBA"/>
</dbReference>
<reference evidence="2 3" key="1">
    <citation type="submission" date="2016-11" db="EMBL/GenBank/DDBJ databases">
        <authorList>
            <person name="Jaros S."/>
            <person name="Januszkiewicz K."/>
            <person name="Wedrychowicz H."/>
        </authorList>
    </citation>
    <scope>NUCLEOTIDE SEQUENCE [LARGE SCALE GENOMIC DNA]</scope>
    <source>
        <strain evidence="2 3">DSM 22153</strain>
    </source>
</reference>
<name>A0A1M7EWD4_9HYPH</name>
<sequence length="492" mass="53659">MGRKLAKDRKPTDFSARNRTYLRAFWCRGPVEHAGPLRMLPQTLSLDLPLTGLIGALTHALDMTEGQPRGHSLRCCWIGMAVAKAAGLPESLHEDIYYAILLKDLGCSSNAARICELYLADDLTLKRDYKFVNGSLSQALRFVLSHTGLSHGLAERVRAIVHILQNGGEITSELIETRCHKGSDIAAKMGFSETVCAGIRSLDEHWDGSGKPEGLSGTAIPVSSQIALMAQVADVFQTSTTPEAARREISIRAGGWFDPALVSAFLSASADKQFWEDLASPDLERKVYELAPGRSTRIVTAGMLDHIAEGFAEVIDSKSPYTAGHSERVTIYTDMIAEAMGYSDEDRQSLKRVALLHDIGKLGVSNAILDKPGKLSDTEWLAMRNHPVYSDQILSRSTAFRGLTQIARGHHERLDGKGYPDGLSGKQISMETRIVTLADIFDALTADRPYRAAMPVAKALGILREDAGTGIDPQCLMALESVMERLNLDKAA</sequence>
<dbReference type="SUPFAM" id="SSF109604">
    <property type="entry name" value="HD-domain/PDEase-like"/>
    <property type="match status" value="2"/>
</dbReference>
<proteinExistence type="predicted"/>
<organism evidence="2 3">
    <name type="scientific">Roseibium suaedae</name>
    <dbReference type="NCBI Taxonomy" id="735517"/>
    <lineage>
        <taxon>Bacteria</taxon>
        <taxon>Pseudomonadati</taxon>
        <taxon>Pseudomonadota</taxon>
        <taxon>Alphaproteobacteria</taxon>
        <taxon>Hyphomicrobiales</taxon>
        <taxon>Stappiaceae</taxon>
        <taxon>Roseibium</taxon>
    </lineage>
</organism>
<accession>A0A1M7EWD4</accession>
<dbReference type="Gene3D" id="1.10.3210.10">
    <property type="entry name" value="Hypothetical protein af1432"/>
    <property type="match status" value="2"/>
</dbReference>
<evidence type="ECO:0000313" key="2">
    <source>
        <dbReference type="EMBL" id="SHL96145.1"/>
    </source>
</evidence>
<dbReference type="InterPro" id="IPR003607">
    <property type="entry name" value="HD/PDEase_dom"/>
</dbReference>
<dbReference type="PROSITE" id="PS51832">
    <property type="entry name" value="HD_GYP"/>
    <property type="match status" value="1"/>
</dbReference>
<dbReference type="InterPro" id="IPR052020">
    <property type="entry name" value="Cyclic_di-GMP/3'3'-cGAMP_PDE"/>
</dbReference>
<dbReference type="Proteomes" id="UP000186002">
    <property type="component" value="Unassembled WGS sequence"/>
</dbReference>
<dbReference type="PANTHER" id="PTHR45228">
    <property type="entry name" value="CYCLIC DI-GMP PHOSPHODIESTERASE TM_0186-RELATED"/>
    <property type="match status" value="1"/>
</dbReference>